<feature type="region of interest" description="Disordered" evidence="1">
    <location>
        <begin position="32"/>
        <end position="172"/>
    </location>
</feature>
<dbReference type="EMBL" id="RZHF01000008">
    <property type="protein sequence ID" value="RUR32622.1"/>
    <property type="molecule type" value="Genomic_DNA"/>
</dbReference>
<protein>
    <submittedName>
        <fullName evidence="3">Uncharacterized protein</fullName>
    </submittedName>
</protein>
<reference evidence="3 4" key="1">
    <citation type="submission" date="2018-12" db="EMBL/GenBank/DDBJ databases">
        <title>three novel Halomonas strain isolated from plants.</title>
        <authorList>
            <person name="Sun C."/>
        </authorList>
    </citation>
    <scope>NUCLEOTIDE SEQUENCE [LARGE SCALE GENOMIC DNA]</scope>
    <source>
        <strain evidence="3 4">JCM 18142</strain>
    </source>
</reference>
<gene>
    <name evidence="3" type="ORF">ELY38_07320</name>
</gene>
<evidence type="ECO:0000256" key="2">
    <source>
        <dbReference type="SAM" id="SignalP"/>
    </source>
</evidence>
<feature type="compositionally biased region" description="Polar residues" evidence="1">
    <location>
        <begin position="133"/>
        <end position="144"/>
    </location>
</feature>
<comment type="caution">
    <text evidence="3">The sequence shown here is derived from an EMBL/GenBank/DDBJ whole genome shotgun (WGS) entry which is preliminary data.</text>
</comment>
<dbReference type="OrthoDB" id="6173167at2"/>
<dbReference type="RefSeq" id="WP_127060956.1">
    <property type="nucleotide sequence ID" value="NZ_RZHF01000008.1"/>
</dbReference>
<keyword evidence="2" id="KW-0732">Signal</keyword>
<feature type="compositionally biased region" description="Acidic residues" evidence="1">
    <location>
        <begin position="163"/>
        <end position="172"/>
    </location>
</feature>
<proteinExistence type="predicted"/>
<feature type="compositionally biased region" description="Acidic residues" evidence="1">
    <location>
        <begin position="114"/>
        <end position="125"/>
    </location>
</feature>
<name>A0A433KSJ5_9GAMM</name>
<evidence type="ECO:0000256" key="1">
    <source>
        <dbReference type="SAM" id="MobiDB-lite"/>
    </source>
</evidence>
<feature type="chain" id="PRO_5019467743" evidence="2">
    <location>
        <begin position="27"/>
        <end position="172"/>
    </location>
</feature>
<dbReference type="Proteomes" id="UP000287023">
    <property type="component" value="Unassembled WGS sequence"/>
</dbReference>
<accession>A0A433KSJ5</accession>
<feature type="compositionally biased region" description="Polar residues" evidence="1">
    <location>
        <begin position="78"/>
        <end position="96"/>
    </location>
</feature>
<dbReference type="AlphaFoldDB" id="A0A433KSJ5"/>
<evidence type="ECO:0000313" key="3">
    <source>
        <dbReference type="EMBL" id="RUR32622.1"/>
    </source>
</evidence>
<feature type="signal peptide" evidence="2">
    <location>
        <begin position="1"/>
        <end position="26"/>
    </location>
</feature>
<sequence length="172" mass="17675">MNKEALKKISILSVAFGLSASPLVFASSQIDSTAGAQGAEHQGTMNNQPRGAAAPTGNQEEWQEGGGEGEGPVHDAETQGQHHGSHATGQTETVTQPRGAAVPTGNEEKWQEGGGEDEGPVEEVDIGAPAQGNHATHQGETISSHPRGAAEPTGNKEEWQEGGGEDEGPVVE</sequence>
<evidence type="ECO:0000313" key="4">
    <source>
        <dbReference type="Proteomes" id="UP000287023"/>
    </source>
</evidence>
<organism evidence="3 4">
    <name type="scientific">Vreelandella nanhaiensis</name>
    <dbReference type="NCBI Taxonomy" id="1258546"/>
    <lineage>
        <taxon>Bacteria</taxon>
        <taxon>Pseudomonadati</taxon>
        <taxon>Pseudomonadota</taxon>
        <taxon>Gammaproteobacteria</taxon>
        <taxon>Oceanospirillales</taxon>
        <taxon>Halomonadaceae</taxon>
        <taxon>Vreelandella</taxon>
    </lineage>
</organism>
<keyword evidence="4" id="KW-1185">Reference proteome</keyword>